<proteinExistence type="predicted"/>
<reference evidence="2 3" key="1">
    <citation type="submission" date="2019-12" db="EMBL/GenBank/DDBJ databases">
        <title>Comparative genomics gives insights into the taxonomy of the Azoarcus-Aromatoleum group and reveals separate origins of nif in the plant-associated Azoarcus and non-plant-associated Aromatoleum sub-groups.</title>
        <authorList>
            <person name="Lafos M."/>
            <person name="Maluk M."/>
            <person name="Batista M."/>
            <person name="Junghare M."/>
            <person name="Carmona M."/>
            <person name="Faoro H."/>
            <person name="Cruz L.M."/>
            <person name="Battistoni F."/>
            <person name="De Souza E."/>
            <person name="Pedrosa F."/>
            <person name="Chen W.-M."/>
            <person name="Poole P.S."/>
            <person name="Dixon R.A."/>
            <person name="James E.K."/>
        </authorList>
    </citation>
    <scope>NUCLEOTIDE SEQUENCE [LARGE SCALE GENOMIC DNA]</scope>
    <source>
        <strain evidence="2 3">Td21</strain>
    </source>
</reference>
<feature type="domain" description="2Fe-2S ferredoxin-type" evidence="1">
    <location>
        <begin position="1"/>
        <end position="94"/>
    </location>
</feature>
<dbReference type="EMBL" id="WTVN01000010">
    <property type="protein sequence ID" value="NMG43838.1"/>
    <property type="molecule type" value="Genomic_DNA"/>
</dbReference>
<dbReference type="CDD" id="cd00207">
    <property type="entry name" value="fer2"/>
    <property type="match status" value="1"/>
</dbReference>
<dbReference type="InterPro" id="IPR036010">
    <property type="entry name" value="2Fe-2S_ferredoxin-like_sf"/>
</dbReference>
<name>A0ABX1PXG8_9RHOO</name>
<evidence type="ECO:0000313" key="3">
    <source>
        <dbReference type="Proteomes" id="UP000623795"/>
    </source>
</evidence>
<dbReference type="SUPFAM" id="SSF54292">
    <property type="entry name" value="2Fe-2S ferredoxin-like"/>
    <property type="match status" value="1"/>
</dbReference>
<accession>A0ABX1PXG8</accession>
<sequence>MKFAITIEDTSERYDCAPDESLLAGMVRLGRRGIPAGCCGGGCGVCKVEIIAGAFEARAMSRDHVSAAEQAEGRVLACRVYPRSDVTLRVLGKMQKTVCSKKVVEQAERRAS</sequence>
<dbReference type="Pfam" id="PF00111">
    <property type="entry name" value="Fer2"/>
    <property type="match status" value="1"/>
</dbReference>
<comment type="caution">
    <text evidence="2">The sequence shown here is derived from an EMBL/GenBank/DDBJ whole genome shotgun (WGS) entry which is preliminary data.</text>
</comment>
<dbReference type="InterPro" id="IPR012675">
    <property type="entry name" value="Beta-grasp_dom_sf"/>
</dbReference>
<gene>
    <name evidence="2" type="ORF">GPA22_08850</name>
</gene>
<protein>
    <submittedName>
        <fullName evidence="2">2Fe-2S iron-sulfur cluster binding domain-containing protein</fullName>
    </submittedName>
</protein>
<dbReference type="RefSeq" id="WP_169255726.1">
    <property type="nucleotide sequence ID" value="NZ_WTVN01000010.1"/>
</dbReference>
<dbReference type="PROSITE" id="PS51085">
    <property type="entry name" value="2FE2S_FER_2"/>
    <property type="match status" value="1"/>
</dbReference>
<dbReference type="Proteomes" id="UP000623795">
    <property type="component" value="Unassembled WGS sequence"/>
</dbReference>
<dbReference type="InterPro" id="IPR001041">
    <property type="entry name" value="2Fe-2S_ferredoxin-type"/>
</dbReference>
<evidence type="ECO:0000313" key="2">
    <source>
        <dbReference type="EMBL" id="NMG43838.1"/>
    </source>
</evidence>
<organism evidence="2 3">
    <name type="scientific">Aromatoleum toluvorans</name>
    <dbReference type="NCBI Taxonomy" id="92002"/>
    <lineage>
        <taxon>Bacteria</taxon>
        <taxon>Pseudomonadati</taxon>
        <taxon>Pseudomonadota</taxon>
        <taxon>Betaproteobacteria</taxon>
        <taxon>Rhodocyclales</taxon>
        <taxon>Rhodocyclaceae</taxon>
        <taxon>Aromatoleum</taxon>
    </lineage>
</organism>
<evidence type="ECO:0000259" key="1">
    <source>
        <dbReference type="PROSITE" id="PS51085"/>
    </source>
</evidence>
<dbReference type="Gene3D" id="3.10.20.30">
    <property type="match status" value="1"/>
</dbReference>
<keyword evidence="3" id="KW-1185">Reference proteome</keyword>